<evidence type="ECO:0000256" key="3">
    <source>
        <dbReference type="ARBA" id="ARBA00022806"/>
    </source>
</evidence>
<evidence type="ECO:0000259" key="7">
    <source>
        <dbReference type="PROSITE" id="PS51192"/>
    </source>
</evidence>
<dbReference type="GO" id="GO:0005730">
    <property type="term" value="C:nucleolus"/>
    <property type="evidence" value="ECO:0007669"/>
    <property type="project" value="TreeGrafter"/>
</dbReference>
<reference evidence="9" key="1">
    <citation type="journal article" date="2013" name="Genetics">
        <title>The draft genome and transcriptome of Panagrellus redivivus are shaped by the harsh demands of a free-living lifestyle.</title>
        <authorList>
            <person name="Srinivasan J."/>
            <person name="Dillman A.R."/>
            <person name="Macchietto M.G."/>
            <person name="Heikkinen L."/>
            <person name="Lakso M."/>
            <person name="Fracchia K.M."/>
            <person name="Antoshechkin I."/>
            <person name="Mortazavi A."/>
            <person name="Wong G."/>
            <person name="Sternberg P.W."/>
        </authorList>
    </citation>
    <scope>NUCLEOTIDE SEQUENCE [LARGE SCALE GENOMIC DNA]</scope>
    <source>
        <strain evidence="9">MT8872</strain>
    </source>
</reference>
<dbReference type="PROSITE" id="PS50137">
    <property type="entry name" value="DS_RBD"/>
    <property type="match status" value="2"/>
</dbReference>
<accession>A0A7E4VNZ7</accession>
<feature type="domain" description="Helicase ATP-binding" evidence="7">
    <location>
        <begin position="375"/>
        <end position="541"/>
    </location>
</feature>
<dbReference type="Pfam" id="PF00035">
    <property type="entry name" value="dsrm"/>
    <property type="match status" value="2"/>
</dbReference>
<dbReference type="SMART" id="SM00847">
    <property type="entry name" value="HA2"/>
    <property type="match status" value="1"/>
</dbReference>
<sequence>MADIKTELYAALGRRKLGTPIYTTVDLPKAKPTDQMRFSCELKVAGIDYVGLGVSSSKKAAMSAAAKSFGIWMLSQQKLSAADLPQLAATDPELANPDPNLWGAAIPRNFGDAVPAPPSAKKKKKNAMPNVVEPVEVKTEAVPMEAISDAPKDQWTMDNAKKGLNEFCQKARLPLPTYKVRQHSNEAHAMNFTAEASVYIQGLDQTIMATGTGTNKKMAETQCALFLVRQLTAVEAMPETALPNAPKKPTEPAPITVALDTSIIERIRDHLKATDSIHVLDTLEASPEDPVSLLVRPEEREVKPQTSSSDDVVAWCPPITNFDPWRQAEITEGPFFDLPLSQVNADFAESTLAEPDSITEARKAHLVYPFRGEILETIKQYQVTLVKGPTDTKKSSQIAQYILDNAISRGVGAECNVIQSVSRQVSATALAAKVAEERGEALGQSVGYGVRFEDVYPRPFGSIMFTASRKMIQRMQNGLQGISHLIVDDIHERELYTDFVLLLVRDMARTYPNLKIILLSAVVDTECFNEYFEDVGLGIVDIEQPLANVDYFFIEDVVTFLNYTPSAEVITKMSKKRKHNTSEIDVTGEEVDEDSGSLAIGESTFINIQGYSEPTKAALASMDEGAIPFELIEHLLVDIHKQGTEGTVLVFLPGDIVVRGLRKRLKTHQVLGNPANCQILAFYDKSTDAEQKLLGQPPSAGIRRIVLSTNICETAFSISDVAYVVDSCRTREVSYNRNSIEWASKASIAHRRRCIRADGEKGFVFHLCTRKRYELLDETSIPEMLKVSMFELTLAAKGLRLGNVHSLIEKALSPPPVDAIVTSEIALKKLGALTDAFELTHLGKLLSTLPVAPSLGKAIILGIVLGIGDVACTFAATTSFELPWIQMDRRHKRLAHRHRSFNGKHFSDHLGLVCVNQRYREQYRHSERTAAGYATENGLDFDVLTSVMKASKYLIDNLIANGFPESAFADAIIDPNFNDDRVGLFLSIVTSAFDGNFAYVMNRRLVVTADKTRALISKDSCLLPVERAQTYEFDSPLVVFTEQVYTHTAIINQVSEVNPLQVLLFGAKRVDATGLKSVKLDNAFTIEIPVHVASLIAALRPCLDTVIATVCESPEAVLSEPDHNGLELTNLVKILSQPDVWKPRSDPPSGLPQPIPTLGRQNGRGHRGRGHRGRGRGRGGPPRPYGQPVPHQIPGYGSSAYPPPPPPPVMYGGAPIQAYDYSMDYYG</sequence>
<dbReference type="SUPFAM" id="SSF52540">
    <property type="entry name" value="P-loop containing nucleoside triphosphate hydrolases"/>
    <property type="match status" value="1"/>
</dbReference>
<feature type="compositionally biased region" description="Low complexity" evidence="5">
    <location>
        <begin position="1188"/>
        <end position="1200"/>
    </location>
</feature>
<evidence type="ECO:0000259" key="6">
    <source>
        <dbReference type="PROSITE" id="PS50137"/>
    </source>
</evidence>
<dbReference type="InterPro" id="IPR001650">
    <property type="entry name" value="Helicase_C-like"/>
</dbReference>
<evidence type="ECO:0000256" key="2">
    <source>
        <dbReference type="ARBA" id="ARBA00022801"/>
    </source>
</evidence>
<keyword evidence="3" id="KW-0347">Helicase</keyword>
<evidence type="ECO:0000256" key="5">
    <source>
        <dbReference type="SAM" id="MobiDB-lite"/>
    </source>
</evidence>
<dbReference type="Proteomes" id="UP000492821">
    <property type="component" value="Unassembled WGS sequence"/>
</dbReference>
<keyword evidence="2" id="KW-0378">Hydrolase</keyword>
<feature type="domain" description="DRBM" evidence="6">
    <location>
        <begin position="3"/>
        <end position="67"/>
    </location>
</feature>
<dbReference type="GO" id="GO:0043138">
    <property type="term" value="F:3'-5' DNA helicase activity"/>
    <property type="evidence" value="ECO:0007669"/>
    <property type="project" value="TreeGrafter"/>
</dbReference>
<dbReference type="PANTHER" id="PTHR18934:SF119">
    <property type="entry name" value="ATP-DEPENDENT RNA HELICASE A"/>
    <property type="match status" value="1"/>
</dbReference>
<dbReference type="CDD" id="cd18791">
    <property type="entry name" value="SF2_C_RHA"/>
    <property type="match status" value="1"/>
</dbReference>
<dbReference type="Gene3D" id="3.30.160.20">
    <property type="match status" value="2"/>
</dbReference>
<evidence type="ECO:0000313" key="10">
    <source>
        <dbReference type="WBParaSite" id="Pan_g23385.t1"/>
    </source>
</evidence>
<organism evidence="9 10">
    <name type="scientific">Panagrellus redivivus</name>
    <name type="common">Microworm</name>
    <dbReference type="NCBI Taxonomy" id="6233"/>
    <lineage>
        <taxon>Eukaryota</taxon>
        <taxon>Metazoa</taxon>
        <taxon>Ecdysozoa</taxon>
        <taxon>Nematoda</taxon>
        <taxon>Chromadorea</taxon>
        <taxon>Rhabditida</taxon>
        <taxon>Tylenchina</taxon>
        <taxon>Panagrolaimomorpha</taxon>
        <taxon>Panagrolaimoidea</taxon>
        <taxon>Panagrolaimidae</taxon>
        <taxon>Panagrellus</taxon>
    </lineage>
</organism>
<dbReference type="EC" id="3.6.4.13" evidence="1"/>
<dbReference type="WBParaSite" id="Pan_g23385.t1">
    <property type="protein sequence ID" value="Pan_g23385.t1"/>
    <property type="gene ID" value="Pan_g23385"/>
</dbReference>
<dbReference type="GO" id="GO:0003723">
    <property type="term" value="F:RNA binding"/>
    <property type="evidence" value="ECO:0007669"/>
    <property type="project" value="UniProtKB-UniRule"/>
</dbReference>
<name>A0A7E4VNZ7_PANRE</name>
<dbReference type="PROSITE" id="PS51192">
    <property type="entry name" value="HELICASE_ATP_BIND_1"/>
    <property type="match status" value="1"/>
</dbReference>
<dbReference type="SUPFAM" id="SSF54768">
    <property type="entry name" value="dsRNA-binding domain-like"/>
    <property type="match status" value="2"/>
</dbReference>
<protein>
    <recommendedName>
        <fullName evidence="1">RNA helicase</fullName>
        <ecNumber evidence="1">3.6.4.13</ecNumber>
    </recommendedName>
</protein>
<evidence type="ECO:0000313" key="9">
    <source>
        <dbReference type="Proteomes" id="UP000492821"/>
    </source>
</evidence>
<dbReference type="PROSITE" id="PS51194">
    <property type="entry name" value="HELICASE_CTER"/>
    <property type="match status" value="1"/>
</dbReference>
<evidence type="ECO:0000256" key="1">
    <source>
        <dbReference type="ARBA" id="ARBA00012552"/>
    </source>
</evidence>
<reference evidence="10" key="2">
    <citation type="submission" date="2020-10" db="UniProtKB">
        <authorList>
            <consortium name="WormBaseParasite"/>
        </authorList>
    </citation>
    <scope>IDENTIFICATION</scope>
</reference>
<feature type="domain" description="Helicase C-terminal" evidence="8">
    <location>
        <begin position="631"/>
        <end position="800"/>
    </location>
</feature>
<dbReference type="AlphaFoldDB" id="A0A7E4VNZ7"/>
<dbReference type="SMART" id="SM00358">
    <property type="entry name" value="DSRM"/>
    <property type="match status" value="2"/>
</dbReference>
<proteinExistence type="predicted"/>
<dbReference type="InterPro" id="IPR027417">
    <property type="entry name" value="P-loop_NTPase"/>
</dbReference>
<dbReference type="GO" id="GO:0050684">
    <property type="term" value="P:regulation of mRNA processing"/>
    <property type="evidence" value="ECO:0007669"/>
    <property type="project" value="TreeGrafter"/>
</dbReference>
<dbReference type="GO" id="GO:0045944">
    <property type="term" value="P:positive regulation of transcription by RNA polymerase II"/>
    <property type="evidence" value="ECO:0007669"/>
    <property type="project" value="TreeGrafter"/>
</dbReference>
<dbReference type="GO" id="GO:0003724">
    <property type="term" value="F:RNA helicase activity"/>
    <property type="evidence" value="ECO:0007669"/>
    <property type="project" value="UniProtKB-EC"/>
</dbReference>
<dbReference type="InterPro" id="IPR007502">
    <property type="entry name" value="Helicase-assoc_dom"/>
</dbReference>
<dbReference type="InterPro" id="IPR014001">
    <property type="entry name" value="Helicase_ATP-bd"/>
</dbReference>
<keyword evidence="3" id="KW-0547">Nucleotide-binding</keyword>
<dbReference type="GO" id="GO:1990904">
    <property type="term" value="C:ribonucleoprotein complex"/>
    <property type="evidence" value="ECO:0007669"/>
    <property type="project" value="TreeGrafter"/>
</dbReference>
<keyword evidence="4" id="KW-0694">RNA-binding</keyword>
<feature type="compositionally biased region" description="Basic residues" evidence="5">
    <location>
        <begin position="1163"/>
        <end position="1177"/>
    </location>
</feature>
<dbReference type="PANTHER" id="PTHR18934">
    <property type="entry name" value="ATP-DEPENDENT RNA HELICASE"/>
    <property type="match status" value="1"/>
</dbReference>
<feature type="region of interest" description="Disordered" evidence="5">
    <location>
        <begin position="1142"/>
        <end position="1210"/>
    </location>
</feature>
<keyword evidence="3" id="KW-0067">ATP-binding</keyword>
<evidence type="ECO:0000256" key="4">
    <source>
        <dbReference type="PROSITE-ProRule" id="PRU00266"/>
    </source>
</evidence>
<keyword evidence="9" id="KW-1185">Reference proteome</keyword>
<dbReference type="Gene3D" id="3.40.50.300">
    <property type="entry name" value="P-loop containing nucleotide triphosphate hydrolases"/>
    <property type="match status" value="2"/>
</dbReference>
<dbReference type="Gene3D" id="1.20.120.1080">
    <property type="match status" value="1"/>
</dbReference>
<feature type="domain" description="DRBM" evidence="6">
    <location>
        <begin position="159"/>
        <end position="233"/>
    </location>
</feature>
<evidence type="ECO:0000259" key="8">
    <source>
        <dbReference type="PROSITE" id="PS51194"/>
    </source>
</evidence>
<dbReference type="GO" id="GO:0016887">
    <property type="term" value="F:ATP hydrolysis activity"/>
    <property type="evidence" value="ECO:0007669"/>
    <property type="project" value="TreeGrafter"/>
</dbReference>
<dbReference type="InterPro" id="IPR014720">
    <property type="entry name" value="dsRBD_dom"/>
</dbReference>